<dbReference type="AlphaFoldDB" id="A0AAE4Q3K2"/>
<comment type="caution">
    <text evidence="1">The sequence shown here is derived from an EMBL/GenBank/DDBJ whole genome shotgun (WGS) entry which is preliminary data.</text>
</comment>
<evidence type="ECO:0000313" key="1">
    <source>
        <dbReference type="EMBL" id="MDV5392089.1"/>
    </source>
</evidence>
<name>A0AAE4Q3K2_9GAMM</name>
<reference evidence="1" key="1">
    <citation type="submission" date="2023-05" db="EMBL/GenBank/DDBJ databases">
        <title>Colonisation of extended spectrum b-lactamase- and carbapenemase-producing bacteria on hospital surfaces from low- and middle-income countries.</title>
        <authorList>
            <person name="Nieto-Rosado M."/>
            <person name="Sands K."/>
            <person name="Iregbu K."/>
            <person name="Zahra R."/>
            <person name="Mazarati J.B."/>
            <person name="Mehtar S."/>
            <person name="Barnards-Group B."/>
            <person name="Walsh T.R."/>
        </authorList>
    </citation>
    <scope>NUCLEOTIDE SEQUENCE</scope>
    <source>
        <strain evidence="1">PP-E493</strain>
    </source>
</reference>
<dbReference type="EMBL" id="JASGOQ010000001">
    <property type="protein sequence ID" value="MDV5392089.1"/>
    <property type="molecule type" value="Genomic_DNA"/>
</dbReference>
<dbReference type="InterPro" id="IPR036388">
    <property type="entry name" value="WH-like_DNA-bd_sf"/>
</dbReference>
<accession>A0AAE4Q3K2</accession>
<organism evidence="1 2">
    <name type="scientific">Shewanella xiamenensis</name>
    <dbReference type="NCBI Taxonomy" id="332186"/>
    <lineage>
        <taxon>Bacteria</taxon>
        <taxon>Pseudomonadati</taxon>
        <taxon>Pseudomonadota</taxon>
        <taxon>Gammaproteobacteria</taxon>
        <taxon>Alteromonadales</taxon>
        <taxon>Shewanellaceae</taxon>
        <taxon>Shewanella</taxon>
    </lineage>
</organism>
<dbReference type="Gene3D" id="1.10.10.10">
    <property type="entry name" value="Winged helix-like DNA-binding domain superfamily/Winged helix DNA-binding domain"/>
    <property type="match status" value="1"/>
</dbReference>
<proteinExistence type="predicted"/>
<dbReference type="Proteomes" id="UP001187859">
    <property type="component" value="Unassembled WGS sequence"/>
</dbReference>
<sequence>MKRLLSSLKGAKPESRFFISLWFRFFAPEAGVPLPVADIAKKLGVSKNVVMSSLAYMTTEGFFERSHIHLGVKAGRPTSLYFATNKLLAILCDDEHTRFHAGLIEELHFNNHQHLTLSNRLLLCVFLLHANEYGLVENLGFSVIAQMTGMSNDQFNSQLDKLSRLRYLRKLSSGVTSKVIFGSRPSIYLLDITNERFSSAIFRSVTCEQAISTEEYQHILKKLISISNNGLVSFSHLQQKDDDDSKTIRTNAYAQCRKRFAMAIGIEGAESSWIFFIELARMPALKKFLFEKILLTVAQSAISRRKLNQEWLTQLSISFCQELQPVFLKQGKVLIGKDYAEDIDKNSKKSHVIERESGDEVDLFDTTDLCVFAEVLVRCVIFPAVETLKYKTAILKKHFKAPFKFAFLLDEKSEDVIEIKRPLDIYYLYPISNGPYEKRVYIVDGEVHPIETNVGID</sequence>
<dbReference type="RefSeq" id="WP_263198211.1">
    <property type="nucleotide sequence ID" value="NZ_JASGOQ010000001.1"/>
</dbReference>
<evidence type="ECO:0000313" key="2">
    <source>
        <dbReference type="Proteomes" id="UP001187859"/>
    </source>
</evidence>
<gene>
    <name evidence="1" type="ORF">QM089_17990</name>
</gene>
<protein>
    <submittedName>
        <fullName evidence="1">Uncharacterized protein</fullName>
    </submittedName>
</protein>